<proteinExistence type="predicted"/>
<name>W6YA54_COCC2</name>
<reference evidence="1 2" key="1">
    <citation type="journal article" date="2013" name="PLoS Genet.">
        <title>Comparative genome structure, secondary metabolite, and effector coding capacity across Cochliobolus pathogens.</title>
        <authorList>
            <person name="Condon B.J."/>
            <person name="Leng Y."/>
            <person name="Wu D."/>
            <person name="Bushley K.E."/>
            <person name="Ohm R.A."/>
            <person name="Otillar R."/>
            <person name="Martin J."/>
            <person name="Schackwitz W."/>
            <person name="Grimwood J."/>
            <person name="MohdZainudin N."/>
            <person name="Xue C."/>
            <person name="Wang R."/>
            <person name="Manning V.A."/>
            <person name="Dhillon B."/>
            <person name="Tu Z.J."/>
            <person name="Steffenson B.J."/>
            <person name="Salamov A."/>
            <person name="Sun H."/>
            <person name="Lowry S."/>
            <person name="LaButti K."/>
            <person name="Han J."/>
            <person name="Copeland A."/>
            <person name="Lindquist E."/>
            <person name="Barry K."/>
            <person name="Schmutz J."/>
            <person name="Baker S.E."/>
            <person name="Ciuffetti L.M."/>
            <person name="Grigoriev I.V."/>
            <person name="Zhong S."/>
            <person name="Turgeon B.G."/>
        </authorList>
    </citation>
    <scope>NUCLEOTIDE SEQUENCE [LARGE SCALE GENOMIC DNA]</scope>
    <source>
        <strain evidence="1 2">26-R-13</strain>
    </source>
</reference>
<dbReference type="HOGENOM" id="CLU_2800832_0_0_1"/>
<dbReference type="KEGG" id="bze:COCCADRAFT_110170"/>
<gene>
    <name evidence="1" type="ORF">COCCADRAFT_110170</name>
</gene>
<feature type="non-terminal residue" evidence="1">
    <location>
        <position position="1"/>
    </location>
</feature>
<evidence type="ECO:0000313" key="1">
    <source>
        <dbReference type="EMBL" id="EUC28041.1"/>
    </source>
</evidence>
<dbReference type="Proteomes" id="UP000053841">
    <property type="component" value="Unassembled WGS sequence"/>
</dbReference>
<dbReference type="RefSeq" id="XP_007717662.1">
    <property type="nucleotide sequence ID" value="XM_007719472.1"/>
</dbReference>
<organism evidence="1 2">
    <name type="scientific">Cochliobolus carbonum (strain 26-R-13)</name>
    <name type="common">Maize leaf spot fungus</name>
    <name type="synonym">Bipolaris zeicola</name>
    <dbReference type="NCBI Taxonomy" id="930089"/>
    <lineage>
        <taxon>Eukaryota</taxon>
        <taxon>Fungi</taxon>
        <taxon>Dikarya</taxon>
        <taxon>Ascomycota</taxon>
        <taxon>Pezizomycotina</taxon>
        <taxon>Dothideomycetes</taxon>
        <taxon>Pleosporomycetidae</taxon>
        <taxon>Pleosporales</taxon>
        <taxon>Pleosporineae</taxon>
        <taxon>Pleosporaceae</taxon>
        <taxon>Bipolaris</taxon>
    </lineage>
</organism>
<sequence length="68" mass="7001">PGDPAAPISSGIALPTWQMLQTSKQAMGAVSLKIGRGLTAHLARGNVTGDVIRVFDAGTSNPTRRSLS</sequence>
<accession>W6YA54</accession>
<dbReference type="GeneID" id="19144046"/>
<evidence type="ECO:0000313" key="2">
    <source>
        <dbReference type="Proteomes" id="UP000053841"/>
    </source>
</evidence>
<protein>
    <submittedName>
        <fullName evidence="1">Uncharacterized protein</fullName>
    </submittedName>
</protein>
<dbReference type="EMBL" id="KI964849">
    <property type="protein sequence ID" value="EUC28041.1"/>
    <property type="molecule type" value="Genomic_DNA"/>
</dbReference>
<keyword evidence="2" id="KW-1185">Reference proteome</keyword>
<dbReference type="AlphaFoldDB" id="W6YA54"/>